<dbReference type="InterPro" id="IPR003347">
    <property type="entry name" value="JmjC_dom"/>
</dbReference>
<evidence type="ECO:0000256" key="1">
    <source>
        <dbReference type="ARBA" id="ARBA00001954"/>
    </source>
</evidence>
<keyword evidence="4" id="KW-0560">Oxidoreductase</keyword>
<feature type="domain" description="JmjC" evidence="8">
    <location>
        <begin position="38"/>
        <end position="191"/>
    </location>
</feature>
<dbReference type="InterPro" id="IPR041667">
    <property type="entry name" value="Cupin_8"/>
</dbReference>
<comment type="subcellular location">
    <subcellularLocation>
        <location evidence="2">Nucleus</location>
    </subcellularLocation>
</comment>
<keyword evidence="5" id="KW-0408">Iron</keyword>
<dbReference type="Pfam" id="PF13621">
    <property type="entry name" value="Cupin_8"/>
    <property type="match status" value="1"/>
</dbReference>
<evidence type="ECO:0000256" key="7">
    <source>
        <dbReference type="SAM" id="MobiDB-lite"/>
    </source>
</evidence>
<dbReference type="PROSITE" id="PS51184">
    <property type="entry name" value="JMJC"/>
    <property type="match status" value="1"/>
</dbReference>
<feature type="compositionally biased region" description="Basic residues" evidence="7">
    <location>
        <begin position="342"/>
        <end position="352"/>
    </location>
</feature>
<evidence type="ECO:0000256" key="2">
    <source>
        <dbReference type="ARBA" id="ARBA00004123"/>
    </source>
</evidence>
<feature type="compositionally biased region" description="Basic and acidic residues" evidence="7">
    <location>
        <begin position="299"/>
        <end position="313"/>
    </location>
</feature>
<comment type="cofactor">
    <cofactor evidence="1">
        <name>Fe(2+)</name>
        <dbReference type="ChEBI" id="CHEBI:29033"/>
    </cofactor>
</comment>
<protein>
    <recommendedName>
        <fullName evidence="8">JmjC domain-containing protein</fullName>
    </recommendedName>
</protein>
<evidence type="ECO:0000256" key="5">
    <source>
        <dbReference type="ARBA" id="ARBA00023004"/>
    </source>
</evidence>
<dbReference type="STRING" id="400727.A0A2T7NFR1"/>
<dbReference type="GO" id="GO:0016491">
    <property type="term" value="F:oxidoreductase activity"/>
    <property type="evidence" value="ECO:0007669"/>
    <property type="project" value="UniProtKB-KW"/>
</dbReference>
<evidence type="ECO:0000256" key="6">
    <source>
        <dbReference type="ARBA" id="ARBA00023242"/>
    </source>
</evidence>
<name>A0A2T7NFR1_POMCA</name>
<feature type="region of interest" description="Disordered" evidence="7">
    <location>
        <begin position="273"/>
        <end position="352"/>
    </location>
</feature>
<dbReference type="Proteomes" id="UP000245119">
    <property type="component" value="Linkage Group LG13"/>
</dbReference>
<evidence type="ECO:0000256" key="3">
    <source>
        <dbReference type="ARBA" id="ARBA00022723"/>
    </source>
</evidence>
<comment type="caution">
    <text evidence="9">The sequence shown here is derived from an EMBL/GenBank/DDBJ whole genome shotgun (WGS) entry which is preliminary data.</text>
</comment>
<keyword evidence="3" id="KW-0479">Metal-binding</keyword>
<feature type="compositionally biased region" description="Low complexity" evidence="7">
    <location>
        <begin position="318"/>
        <end position="327"/>
    </location>
</feature>
<accession>A0A2T7NFR1</accession>
<dbReference type="GO" id="GO:0005634">
    <property type="term" value="C:nucleus"/>
    <property type="evidence" value="ECO:0007669"/>
    <property type="project" value="UniProtKB-SubCell"/>
</dbReference>
<reference evidence="9 10" key="1">
    <citation type="submission" date="2018-04" db="EMBL/GenBank/DDBJ databases">
        <title>The genome of golden apple snail Pomacea canaliculata provides insight into stress tolerance and invasive adaptation.</title>
        <authorList>
            <person name="Liu C."/>
            <person name="Liu B."/>
            <person name="Ren Y."/>
            <person name="Zhang Y."/>
            <person name="Wang H."/>
            <person name="Li S."/>
            <person name="Jiang F."/>
            <person name="Yin L."/>
            <person name="Zhang G."/>
            <person name="Qian W."/>
            <person name="Fan W."/>
        </authorList>
    </citation>
    <scope>NUCLEOTIDE SEQUENCE [LARGE SCALE GENOMIC DNA]</scope>
    <source>
        <strain evidence="9">SZHN2017</strain>
        <tissue evidence="9">Muscle</tissue>
    </source>
</reference>
<dbReference type="SMART" id="SM00558">
    <property type="entry name" value="JmjC"/>
    <property type="match status" value="1"/>
</dbReference>
<sequence length="352" mass="40537">MVRVELGKKEVRSRRADWMRLSQFLDSYPHDDLYLVHSLSGIMLDLVKVPRTLQCGGFQRLLHEAVMWMGRGPLRSVLHYDELDNLLCVIDGVKDVILIDQIYKKKVESKGFEQEGHYSLVDVESVDMFKFSQFRELPWYRVHLAAGDCLYIPYKWYHQVSSFGNRTLAINLWFSHLWQFDDDCEKDSSLLLQPLKKFGFASSNEAVRSRWLEAFKEMDDDLQLDEFLKHFHLFQKKQNSDGDEYVTWEELYAFNIDRAILLYPGVFSFNTSQSPSSHGTGAPAAQPEFITSTSSTKSSIKDSQKKPGSIKESDDNELSSSDNLDNSVTDSGKSIDGEHAPKHEKHHSHVDL</sequence>
<evidence type="ECO:0000256" key="4">
    <source>
        <dbReference type="ARBA" id="ARBA00023002"/>
    </source>
</evidence>
<dbReference type="PANTHER" id="PTHR12461">
    <property type="entry name" value="HYPOXIA-INDUCIBLE FACTOR 1 ALPHA INHIBITOR-RELATED"/>
    <property type="match status" value="1"/>
</dbReference>
<dbReference type="EMBL" id="PZQS01000013">
    <property type="protein sequence ID" value="PVD20017.1"/>
    <property type="molecule type" value="Genomic_DNA"/>
</dbReference>
<evidence type="ECO:0000313" key="9">
    <source>
        <dbReference type="EMBL" id="PVD20017.1"/>
    </source>
</evidence>
<dbReference type="OrthoDB" id="415358at2759"/>
<gene>
    <name evidence="9" type="ORF">C0Q70_20511</name>
</gene>
<dbReference type="SUPFAM" id="SSF51197">
    <property type="entry name" value="Clavaminate synthase-like"/>
    <property type="match status" value="1"/>
</dbReference>
<organism evidence="9 10">
    <name type="scientific">Pomacea canaliculata</name>
    <name type="common">Golden apple snail</name>
    <dbReference type="NCBI Taxonomy" id="400727"/>
    <lineage>
        <taxon>Eukaryota</taxon>
        <taxon>Metazoa</taxon>
        <taxon>Spiralia</taxon>
        <taxon>Lophotrochozoa</taxon>
        <taxon>Mollusca</taxon>
        <taxon>Gastropoda</taxon>
        <taxon>Caenogastropoda</taxon>
        <taxon>Architaenioglossa</taxon>
        <taxon>Ampullarioidea</taxon>
        <taxon>Ampullariidae</taxon>
        <taxon>Pomacea</taxon>
    </lineage>
</organism>
<dbReference type="PANTHER" id="PTHR12461:SF106">
    <property type="entry name" value="BIFUNCTIONAL PEPTIDASE AND ARGINYL-HYDROXYLASE JMJD5"/>
    <property type="match status" value="1"/>
</dbReference>
<dbReference type="AlphaFoldDB" id="A0A2T7NFR1"/>
<evidence type="ECO:0000313" key="10">
    <source>
        <dbReference type="Proteomes" id="UP000245119"/>
    </source>
</evidence>
<keyword evidence="10" id="KW-1185">Reference proteome</keyword>
<dbReference type="Gene3D" id="2.60.120.650">
    <property type="entry name" value="Cupin"/>
    <property type="match status" value="1"/>
</dbReference>
<dbReference type="GO" id="GO:0046872">
    <property type="term" value="F:metal ion binding"/>
    <property type="evidence" value="ECO:0007669"/>
    <property type="project" value="UniProtKB-KW"/>
</dbReference>
<proteinExistence type="predicted"/>
<keyword evidence="6" id="KW-0539">Nucleus</keyword>
<evidence type="ECO:0000259" key="8">
    <source>
        <dbReference type="PROSITE" id="PS51184"/>
    </source>
</evidence>